<dbReference type="PROSITE" id="PS51257">
    <property type="entry name" value="PROKAR_LIPOPROTEIN"/>
    <property type="match status" value="1"/>
</dbReference>
<keyword evidence="3" id="KW-1185">Reference proteome</keyword>
<feature type="domain" description="ABC-type transport auxiliary lipoprotein component" evidence="1">
    <location>
        <begin position="31"/>
        <end position="188"/>
    </location>
</feature>
<dbReference type="Pfam" id="PF03886">
    <property type="entry name" value="ABC_trans_aux"/>
    <property type="match status" value="1"/>
</dbReference>
<dbReference type="AlphaFoldDB" id="A0A1M5EKM6"/>
<gene>
    <name evidence="2" type="ORF">SAMN02745781_03193</name>
</gene>
<evidence type="ECO:0000313" key="2">
    <source>
        <dbReference type="EMBL" id="SHF79863.1"/>
    </source>
</evidence>
<dbReference type="Proteomes" id="UP000184159">
    <property type="component" value="Unassembled WGS sequence"/>
</dbReference>
<reference evidence="3" key="1">
    <citation type="submission" date="2016-11" db="EMBL/GenBank/DDBJ databases">
        <authorList>
            <person name="Varghese N."/>
            <person name="Submissions S."/>
        </authorList>
    </citation>
    <scope>NUCLEOTIDE SEQUENCE [LARGE SCALE GENOMIC DNA]</scope>
    <source>
        <strain evidence="3">DSM 21264</strain>
    </source>
</reference>
<dbReference type="InterPro" id="IPR005586">
    <property type="entry name" value="ABC_trans_aux"/>
</dbReference>
<sequence length="199" mass="22559">MRLTGQVVVLAVILILLGGCANNAALETMQYLLPMPERVSALKTSAKMNMSQPIQIKAIKIPGYLEKPNIVMVDPDGQVYLASQHLWAESLSSQLEKMTLRRLKERLPMLTWIPSYQYIRPHLLLDIEVYRFHADRHGKITASGHWSLWSPSKQLLHEASFESVEMMQQSGYPAMTQQLSHLWLTQIVDPIAATLAARQ</sequence>
<proteinExistence type="predicted"/>
<accession>A0A1M5EKM6</accession>
<evidence type="ECO:0000259" key="1">
    <source>
        <dbReference type="Pfam" id="PF03886"/>
    </source>
</evidence>
<dbReference type="SUPFAM" id="SSF159594">
    <property type="entry name" value="XCC0632-like"/>
    <property type="match status" value="1"/>
</dbReference>
<dbReference type="RefSeq" id="WP_072961492.1">
    <property type="nucleotide sequence ID" value="NZ_FQUH01000017.1"/>
</dbReference>
<protein>
    <recommendedName>
        <fullName evidence="1">ABC-type transport auxiliary lipoprotein component domain-containing protein</fullName>
    </recommendedName>
</protein>
<dbReference type="EMBL" id="FQUH01000017">
    <property type="protein sequence ID" value="SHF79863.1"/>
    <property type="molecule type" value="Genomic_DNA"/>
</dbReference>
<evidence type="ECO:0000313" key="3">
    <source>
        <dbReference type="Proteomes" id="UP000184159"/>
    </source>
</evidence>
<organism evidence="2 3">
    <name type="scientific">Vibrio gazogenes DSM 21264 = NBRC 103151</name>
    <dbReference type="NCBI Taxonomy" id="1123492"/>
    <lineage>
        <taxon>Bacteria</taxon>
        <taxon>Pseudomonadati</taxon>
        <taxon>Pseudomonadota</taxon>
        <taxon>Gammaproteobacteria</taxon>
        <taxon>Vibrionales</taxon>
        <taxon>Vibrionaceae</taxon>
        <taxon>Vibrio</taxon>
    </lineage>
</organism>
<name>A0A1M5EKM6_VIBGA</name>
<dbReference type="Gene3D" id="3.40.50.10610">
    <property type="entry name" value="ABC-type transport auxiliary lipoprotein component"/>
    <property type="match status" value="1"/>
</dbReference>